<sequence>MMWAIFQELAPFAVLLSLLFGLLVGSFLNVVIYRVPVMMERNWTLFAKDHLNLDISAEESAPFNLIKPDSRCPKCHAPVKPWQNIPIISYLLLGGKCGSCKTPISKRYPLVELLTGVLFAAVAWKYGWSWITFGGLIFTAMLVALAFIDADTQYLPDQLTLPLIWLGLIFNIDGSFVPLTSAVWGAVCGYMSLWLLCYIYKILTGKIGMGGGDFKLLAALGAWLGVGVLPILVFMAAVIGIIVALIMRIAKGQEFAFGPSLAIAGWIIFIANEQVISLTSWWLTASGF</sequence>
<dbReference type="EMBL" id="MTBM01000020">
    <property type="protein sequence ID" value="OSI08550.1"/>
    <property type="molecule type" value="Genomic_DNA"/>
</dbReference>
<keyword evidence="14" id="KW-1185">Reference proteome</keyword>
<feature type="transmembrane region" description="Helical" evidence="10">
    <location>
        <begin position="130"/>
        <end position="148"/>
    </location>
</feature>
<dbReference type="PANTHER" id="PTHR30487:SF0">
    <property type="entry name" value="PREPILIN LEADER PEPTIDASE_N-METHYLTRANSFERASE-RELATED"/>
    <property type="match status" value="1"/>
</dbReference>
<keyword evidence="4" id="KW-0997">Cell inner membrane</keyword>
<reference evidence="13 14" key="1">
    <citation type="submission" date="2017-01" db="EMBL/GenBank/DDBJ databases">
        <authorList>
            <person name="Wolfgang W.J."/>
            <person name="Cole J."/>
            <person name="Wroblewski D."/>
            <person name="Mcginnis J."/>
            <person name="Musser K.A."/>
        </authorList>
    </citation>
    <scope>NUCLEOTIDE SEQUENCE [LARGE SCALE GENOMIC DNA]</scope>
    <source>
        <strain evidence="13 14">DSM 21643</strain>
    </source>
</reference>
<feature type="domain" description="Prepilin type IV endopeptidase peptidase" evidence="11">
    <location>
        <begin position="136"/>
        <end position="245"/>
    </location>
</feature>
<dbReference type="RefSeq" id="WP_408633884.1">
    <property type="nucleotide sequence ID" value="NZ_LT906434.1"/>
</dbReference>
<dbReference type="InterPro" id="IPR014032">
    <property type="entry name" value="Peptidase_A24A_bac"/>
</dbReference>
<comment type="similarity">
    <text evidence="2 8">Belongs to the peptidase A24 family.</text>
</comment>
<evidence type="ECO:0000256" key="10">
    <source>
        <dbReference type="SAM" id="Phobius"/>
    </source>
</evidence>
<dbReference type="Gene3D" id="1.20.120.1220">
    <property type="match status" value="1"/>
</dbReference>
<evidence type="ECO:0000313" key="14">
    <source>
        <dbReference type="Proteomes" id="UP000193466"/>
    </source>
</evidence>
<organism evidence="13 14">
    <name type="scientific">Neisseria zoodegmatis</name>
    <dbReference type="NCBI Taxonomy" id="326523"/>
    <lineage>
        <taxon>Bacteria</taxon>
        <taxon>Pseudomonadati</taxon>
        <taxon>Pseudomonadota</taxon>
        <taxon>Betaproteobacteria</taxon>
        <taxon>Neisseriales</taxon>
        <taxon>Neisseriaceae</taxon>
        <taxon>Neisseria</taxon>
    </lineage>
</organism>
<comment type="caution">
    <text evidence="13">The sequence shown here is derived from an EMBL/GenBank/DDBJ whole genome shotgun (WGS) entry which is preliminary data.</text>
</comment>
<dbReference type="InterPro" id="IPR050882">
    <property type="entry name" value="Prepilin_peptidase/N-MTase"/>
</dbReference>
<keyword evidence="9" id="KW-0511">Multifunctional enzyme</keyword>
<evidence type="ECO:0000256" key="5">
    <source>
        <dbReference type="ARBA" id="ARBA00022692"/>
    </source>
</evidence>
<comment type="catalytic activity">
    <reaction evidence="9">
        <text>Typically cleaves a -Gly-|-Phe- bond to release an N-terminal, basic peptide of 5-8 residues from type IV prepilin, and then N-methylates the new N-terminal amino group, the methyl donor being S-adenosyl-L-methionine.</text>
        <dbReference type="EC" id="3.4.23.43"/>
    </reaction>
</comment>
<evidence type="ECO:0000256" key="7">
    <source>
        <dbReference type="ARBA" id="ARBA00023136"/>
    </source>
</evidence>
<evidence type="ECO:0000256" key="1">
    <source>
        <dbReference type="ARBA" id="ARBA00004429"/>
    </source>
</evidence>
<comment type="function">
    <text evidence="9">Plays an essential role in type IV pili and type II pseudopili formation by proteolytically removing the leader sequence from substrate proteins and subsequently monomethylating the alpha-amino group of the newly exposed N-terminal phenylalanine.</text>
</comment>
<feature type="transmembrane region" description="Helical" evidence="10">
    <location>
        <begin position="183"/>
        <end position="204"/>
    </location>
</feature>
<dbReference type="PANTHER" id="PTHR30487">
    <property type="entry name" value="TYPE 4 PREPILIN-LIKE PROTEINS LEADER PEPTIDE-PROCESSING ENZYME"/>
    <property type="match status" value="1"/>
</dbReference>
<accession>A0ABX3WDA9</accession>
<feature type="domain" description="Prepilin peptidase A24 N-terminal" evidence="12">
    <location>
        <begin position="19"/>
        <end position="126"/>
    </location>
</feature>
<evidence type="ECO:0000256" key="8">
    <source>
        <dbReference type="RuleBase" id="RU003793"/>
    </source>
</evidence>
<comment type="subcellular location">
    <subcellularLocation>
        <location evidence="1">Cell inner membrane</location>
        <topology evidence="1">Multi-pass membrane protein</topology>
    </subcellularLocation>
    <subcellularLocation>
        <location evidence="9">Cell membrane</location>
        <topology evidence="9">Multi-pass membrane protein</topology>
    </subcellularLocation>
</comment>
<evidence type="ECO:0000313" key="13">
    <source>
        <dbReference type="EMBL" id="OSI08550.1"/>
    </source>
</evidence>
<dbReference type="EC" id="3.4.23.43" evidence="9"/>
<gene>
    <name evidence="13" type="ORF">BWD10_11310</name>
</gene>
<dbReference type="Proteomes" id="UP000193466">
    <property type="component" value="Unassembled WGS sequence"/>
</dbReference>
<dbReference type="InterPro" id="IPR000045">
    <property type="entry name" value="Prepilin_IV_endopep_pep"/>
</dbReference>
<evidence type="ECO:0000256" key="4">
    <source>
        <dbReference type="ARBA" id="ARBA00022519"/>
    </source>
</evidence>
<dbReference type="Pfam" id="PF01478">
    <property type="entry name" value="Peptidase_A24"/>
    <property type="match status" value="1"/>
</dbReference>
<evidence type="ECO:0000256" key="3">
    <source>
        <dbReference type="ARBA" id="ARBA00022475"/>
    </source>
</evidence>
<keyword evidence="9" id="KW-0808">Transferase</keyword>
<feature type="transmembrane region" description="Helical" evidence="10">
    <location>
        <begin position="160"/>
        <end position="177"/>
    </location>
</feature>
<keyword evidence="9" id="KW-0489">Methyltransferase</keyword>
<keyword evidence="9" id="KW-0378">Hydrolase</keyword>
<evidence type="ECO:0000256" key="2">
    <source>
        <dbReference type="ARBA" id="ARBA00005801"/>
    </source>
</evidence>
<keyword evidence="6 10" id="KW-1133">Transmembrane helix</keyword>
<keyword evidence="9" id="KW-0645">Protease</keyword>
<feature type="transmembrane region" description="Helical" evidence="10">
    <location>
        <begin position="261"/>
        <end position="283"/>
    </location>
</feature>
<keyword evidence="5 9" id="KW-0812">Transmembrane</keyword>
<dbReference type="PRINTS" id="PR00864">
    <property type="entry name" value="PREPILNPTASE"/>
</dbReference>
<feature type="transmembrane region" description="Helical" evidence="10">
    <location>
        <begin position="12"/>
        <end position="33"/>
    </location>
</feature>
<evidence type="ECO:0000256" key="9">
    <source>
        <dbReference type="RuleBase" id="RU003794"/>
    </source>
</evidence>
<dbReference type="Pfam" id="PF06750">
    <property type="entry name" value="A24_N_bact"/>
    <property type="match status" value="1"/>
</dbReference>
<keyword evidence="7 10" id="KW-0472">Membrane</keyword>
<feature type="transmembrane region" description="Helical" evidence="10">
    <location>
        <begin position="216"/>
        <end position="249"/>
    </location>
</feature>
<keyword evidence="3" id="KW-1003">Cell membrane</keyword>
<proteinExistence type="inferred from homology"/>
<evidence type="ECO:0000256" key="6">
    <source>
        <dbReference type="ARBA" id="ARBA00022989"/>
    </source>
</evidence>
<dbReference type="InterPro" id="IPR010627">
    <property type="entry name" value="Prepilin_pept_A24_N"/>
</dbReference>
<evidence type="ECO:0000259" key="12">
    <source>
        <dbReference type="Pfam" id="PF06750"/>
    </source>
</evidence>
<dbReference type="EC" id="2.1.1.-" evidence="9"/>
<name>A0ABX3WDA9_9NEIS</name>
<protein>
    <recommendedName>
        <fullName evidence="9">Prepilin leader peptidase/N-methyltransferase</fullName>
        <ecNumber evidence="9">2.1.1.-</ecNumber>
        <ecNumber evidence="9">3.4.23.43</ecNumber>
    </recommendedName>
</protein>
<evidence type="ECO:0000259" key="11">
    <source>
        <dbReference type="Pfam" id="PF01478"/>
    </source>
</evidence>